<comment type="subcellular location">
    <subcellularLocation>
        <location evidence="1">Endomembrane system</location>
        <topology evidence="1">Multi-pass membrane protein</topology>
    </subcellularLocation>
    <subcellularLocation>
        <location evidence="7">Lysosome membrane</location>
        <topology evidence="7">Multi-pass membrane protein</topology>
    </subcellularLocation>
</comment>
<feature type="transmembrane region" description="Helical" evidence="7">
    <location>
        <begin position="256"/>
        <end position="284"/>
    </location>
</feature>
<dbReference type="InterPro" id="IPR003492">
    <property type="entry name" value="Battenin_disease_Cln3"/>
</dbReference>
<dbReference type="PRINTS" id="PR01315">
    <property type="entry name" value="BATTENIN"/>
</dbReference>
<feature type="transmembrane region" description="Helical" evidence="7">
    <location>
        <begin position="357"/>
        <end position="381"/>
    </location>
</feature>
<reference evidence="10" key="1">
    <citation type="submission" date="2025-08" db="UniProtKB">
        <authorList>
            <consortium name="RefSeq"/>
        </authorList>
    </citation>
    <scope>IDENTIFICATION</scope>
    <source>
        <tissue evidence="10">Tentacle</tissue>
    </source>
</reference>
<evidence type="ECO:0000256" key="4">
    <source>
        <dbReference type="ARBA" id="ARBA00022692"/>
    </source>
</evidence>
<dbReference type="Proteomes" id="UP000515163">
    <property type="component" value="Unplaced"/>
</dbReference>
<dbReference type="Pfam" id="PF02487">
    <property type="entry name" value="CLN3"/>
    <property type="match status" value="1"/>
</dbReference>
<gene>
    <name evidence="10" type="primary">LOC116295528</name>
</gene>
<evidence type="ECO:0000256" key="2">
    <source>
        <dbReference type="ARBA" id="ARBA00007467"/>
    </source>
</evidence>
<dbReference type="Gene3D" id="1.20.1250.20">
    <property type="entry name" value="MFS general substrate transporter like domains"/>
    <property type="match status" value="1"/>
</dbReference>
<dbReference type="FunFam" id="1.20.1250.20:FF:001145">
    <property type="entry name" value="Battenin"/>
    <property type="match status" value="1"/>
</dbReference>
<dbReference type="GO" id="GO:0005765">
    <property type="term" value="C:lysosomal membrane"/>
    <property type="evidence" value="ECO:0007669"/>
    <property type="project" value="UniProtKB-SubCell"/>
</dbReference>
<dbReference type="PANTHER" id="PTHR10981">
    <property type="entry name" value="BATTENIN"/>
    <property type="match status" value="1"/>
</dbReference>
<dbReference type="KEGG" id="aten:116295528"/>
<keyword evidence="9" id="KW-1185">Reference proteome</keyword>
<feature type="transmembrane region" description="Helical" evidence="7">
    <location>
        <begin position="296"/>
        <end position="318"/>
    </location>
</feature>
<feature type="transmembrane region" description="Helical" evidence="7">
    <location>
        <begin position="118"/>
        <end position="140"/>
    </location>
</feature>
<comment type="similarity">
    <text evidence="2 7">Belongs to the battenin family.</text>
</comment>
<dbReference type="InParanoid" id="A0A6P8HS76"/>
<proteinExistence type="inferred from homology"/>
<evidence type="ECO:0000256" key="7">
    <source>
        <dbReference type="RuleBase" id="RU361113"/>
    </source>
</evidence>
<dbReference type="GO" id="GO:0012505">
    <property type="term" value="C:endomembrane system"/>
    <property type="evidence" value="ECO:0007669"/>
    <property type="project" value="UniProtKB-SubCell"/>
</dbReference>
<accession>A0A6P8HS76</accession>
<evidence type="ECO:0000256" key="3">
    <source>
        <dbReference type="ARBA" id="ARBA00022448"/>
    </source>
</evidence>
<feature type="transmembrane region" description="Helical" evidence="7">
    <location>
        <begin position="146"/>
        <end position="170"/>
    </location>
</feature>
<evidence type="ECO:0000256" key="1">
    <source>
        <dbReference type="ARBA" id="ARBA00004127"/>
    </source>
</evidence>
<dbReference type="OrthoDB" id="5965864at2759"/>
<feature type="transmembrane region" description="Helical" evidence="7">
    <location>
        <begin position="207"/>
        <end position="225"/>
    </location>
</feature>
<name>A0A6P8HS76_ACTTE</name>
<sequence length="450" mass="50077">MERVSMEGEETENSSNVKSDEHPSAKEESNEQEHEKENLDSKDDETKPQGPKKEKIRNIIAFYAFGALIYTVYSVIIAGAQDILAGTFIPTAAVLVTNVGPYFLVTMIAPYCIHRVPYAVRIVFIYFTFTSGLFTIVYAKEVYMKLVGICMTSLGAGTGEVSFFTLTAFYEQVTVSAYSAGTGTGFILGPLYYTGLTTWSCVSPNRAMLIMAGSPLLYVIMYIIMDKKHVKVKKDAETSKHERLTWKEKFTTAGKILPLVISLFVAYVCEYVTIQAIITTMAFPNAPFPPRVHYRYYIFIFLAGEFVARSYLAVVSYIKPSLIPKLVIRRIWILSLILVAHLAFFVAAAWYRFVHDVWVVFTFIFTAGLIAGAAFNNAFVIVSQSTAPKYKEFAMGFATIGMGAGTFLAGAIGLLVEPYLREHCLRVSKVPDYCFTRPFGAWNATAASSC</sequence>
<feature type="transmembrane region" description="Helical" evidence="7">
    <location>
        <begin position="330"/>
        <end position="351"/>
    </location>
</feature>
<keyword evidence="4 7" id="KW-0812">Transmembrane</keyword>
<keyword evidence="6 7" id="KW-0472">Membrane</keyword>
<feature type="transmembrane region" description="Helical" evidence="7">
    <location>
        <begin position="59"/>
        <end position="77"/>
    </location>
</feature>
<keyword evidence="5 7" id="KW-1133">Transmembrane helix</keyword>
<evidence type="ECO:0000256" key="8">
    <source>
        <dbReference type="SAM" id="MobiDB-lite"/>
    </source>
</evidence>
<dbReference type="PANTHER" id="PTHR10981:SF0">
    <property type="entry name" value="BATTENIN"/>
    <property type="match status" value="1"/>
</dbReference>
<dbReference type="InterPro" id="IPR036259">
    <property type="entry name" value="MFS_trans_sf"/>
</dbReference>
<keyword evidence="7" id="KW-0458">Lysosome</keyword>
<feature type="transmembrane region" description="Helical" evidence="7">
    <location>
        <begin position="83"/>
        <end position="106"/>
    </location>
</feature>
<organism evidence="9 10">
    <name type="scientific">Actinia tenebrosa</name>
    <name type="common">Australian red waratah sea anemone</name>
    <dbReference type="NCBI Taxonomy" id="6105"/>
    <lineage>
        <taxon>Eukaryota</taxon>
        <taxon>Metazoa</taxon>
        <taxon>Cnidaria</taxon>
        <taxon>Anthozoa</taxon>
        <taxon>Hexacorallia</taxon>
        <taxon>Actiniaria</taxon>
        <taxon>Actiniidae</taxon>
        <taxon>Actinia</taxon>
    </lineage>
</organism>
<protein>
    <recommendedName>
        <fullName evidence="7">Battenin</fullName>
    </recommendedName>
</protein>
<feature type="compositionally biased region" description="Basic and acidic residues" evidence="8">
    <location>
        <begin position="18"/>
        <end position="51"/>
    </location>
</feature>
<dbReference type="GeneID" id="116295528"/>
<evidence type="ECO:0000313" key="10">
    <source>
        <dbReference type="RefSeq" id="XP_031559229.1"/>
    </source>
</evidence>
<feature type="transmembrane region" description="Helical" evidence="7">
    <location>
        <begin position="393"/>
        <end position="416"/>
    </location>
</feature>
<dbReference type="RefSeq" id="XP_031559229.1">
    <property type="nucleotide sequence ID" value="XM_031703369.1"/>
</dbReference>
<keyword evidence="3" id="KW-0813">Transport</keyword>
<dbReference type="AlphaFoldDB" id="A0A6P8HS76"/>
<feature type="region of interest" description="Disordered" evidence="8">
    <location>
        <begin position="1"/>
        <end position="51"/>
    </location>
</feature>
<dbReference type="GO" id="GO:0051453">
    <property type="term" value="P:regulation of intracellular pH"/>
    <property type="evidence" value="ECO:0007669"/>
    <property type="project" value="TreeGrafter"/>
</dbReference>
<evidence type="ECO:0000313" key="9">
    <source>
        <dbReference type="Proteomes" id="UP000515163"/>
    </source>
</evidence>
<evidence type="ECO:0000256" key="6">
    <source>
        <dbReference type="ARBA" id="ARBA00023136"/>
    </source>
</evidence>
<evidence type="ECO:0000256" key="5">
    <source>
        <dbReference type="ARBA" id="ARBA00022989"/>
    </source>
</evidence>
<dbReference type="SUPFAM" id="SSF103473">
    <property type="entry name" value="MFS general substrate transporter"/>
    <property type="match status" value="1"/>
</dbReference>
<dbReference type="CDD" id="cd06174">
    <property type="entry name" value="MFS"/>
    <property type="match status" value="1"/>
</dbReference>
<feature type="transmembrane region" description="Helical" evidence="7">
    <location>
        <begin position="177"/>
        <end position="195"/>
    </location>
</feature>